<reference evidence="2" key="1">
    <citation type="submission" date="2022-11" db="UniProtKB">
        <authorList>
            <consortium name="WormBaseParasite"/>
        </authorList>
    </citation>
    <scope>IDENTIFICATION</scope>
</reference>
<evidence type="ECO:0000313" key="1">
    <source>
        <dbReference type="Proteomes" id="UP000887579"/>
    </source>
</evidence>
<dbReference type="Proteomes" id="UP000887579">
    <property type="component" value="Unplaced"/>
</dbReference>
<proteinExistence type="predicted"/>
<evidence type="ECO:0000313" key="2">
    <source>
        <dbReference type="WBParaSite" id="ES5_v2.g26133.t1"/>
    </source>
</evidence>
<accession>A0AC34G9S4</accession>
<organism evidence="1 2">
    <name type="scientific">Panagrolaimus sp. ES5</name>
    <dbReference type="NCBI Taxonomy" id="591445"/>
    <lineage>
        <taxon>Eukaryota</taxon>
        <taxon>Metazoa</taxon>
        <taxon>Ecdysozoa</taxon>
        <taxon>Nematoda</taxon>
        <taxon>Chromadorea</taxon>
        <taxon>Rhabditida</taxon>
        <taxon>Tylenchina</taxon>
        <taxon>Panagrolaimomorpha</taxon>
        <taxon>Panagrolaimoidea</taxon>
        <taxon>Panagrolaimidae</taxon>
        <taxon>Panagrolaimus</taxon>
    </lineage>
</organism>
<protein>
    <submittedName>
        <fullName evidence="2">Uncharacterized protein</fullName>
    </submittedName>
</protein>
<dbReference type="WBParaSite" id="ES5_v2.g26133.t1">
    <property type="protein sequence ID" value="ES5_v2.g26133.t1"/>
    <property type="gene ID" value="ES5_v2.g26133"/>
</dbReference>
<sequence length="331" mass="37062">MAKKDDVQKGIQKPLFEDYNELIGRRRILPDCELDEFVPEFIDADVGYAIVRDALKKDMDQMKDKVDVDVKIDLCNVSENVEIPSLQEQQHDSNLVASSILSKLTKTLDSKIEKSQKSVMDKDATKSTCDNAQIDALITEFDSLHLGSPVKNKNQARVLHVVSKTNISSPKTFKPNPPSTTPKAIKKTTPPPHESESDECEYTDDENDVIVNTKHSVIKNIPSKIKHTNDRSSKAFQLYPPSTTAKAMNHIPTTTLDKSESGECEYSEVENEIFVKTKNFIINNISSTIEPVNQNLSHSTTLPRPVEPCVTFKRLFDPALMSDLSDVEDSV</sequence>
<name>A0AC34G9S4_9BILA</name>